<name>A0ABT9KSW0_9ACTN</name>
<dbReference type="Proteomes" id="UP001234880">
    <property type="component" value="Unassembled WGS sequence"/>
</dbReference>
<feature type="region of interest" description="Disordered" evidence="1">
    <location>
        <begin position="96"/>
        <end position="159"/>
    </location>
</feature>
<evidence type="ECO:0000313" key="2">
    <source>
        <dbReference type="EMBL" id="MDP9611523.1"/>
    </source>
</evidence>
<dbReference type="RefSeq" id="WP_307110818.1">
    <property type="nucleotide sequence ID" value="NZ_JAURUE010000001.1"/>
</dbReference>
<accession>A0ABT9KSW0</accession>
<reference evidence="2 3" key="1">
    <citation type="submission" date="2023-07" db="EMBL/GenBank/DDBJ databases">
        <title>Sequencing the genomes of 1000 actinobacteria strains.</title>
        <authorList>
            <person name="Klenk H.-P."/>
        </authorList>
    </citation>
    <scope>NUCLEOTIDE SEQUENCE [LARGE SCALE GENOMIC DNA]</scope>
    <source>
        <strain evidence="2 3">DSM 41600</strain>
    </source>
</reference>
<keyword evidence="3" id="KW-1185">Reference proteome</keyword>
<evidence type="ECO:0000256" key="1">
    <source>
        <dbReference type="SAM" id="MobiDB-lite"/>
    </source>
</evidence>
<gene>
    <name evidence="2" type="ORF">JOF35_003800</name>
</gene>
<feature type="compositionally biased region" description="Pro residues" evidence="1">
    <location>
        <begin position="131"/>
        <end position="142"/>
    </location>
</feature>
<protein>
    <submittedName>
        <fullName evidence="2">Uncharacterized protein</fullName>
    </submittedName>
</protein>
<organism evidence="2 3">
    <name type="scientific">Streptomyces demainii</name>
    <dbReference type="NCBI Taxonomy" id="588122"/>
    <lineage>
        <taxon>Bacteria</taxon>
        <taxon>Bacillati</taxon>
        <taxon>Actinomycetota</taxon>
        <taxon>Actinomycetes</taxon>
        <taxon>Kitasatosporales</taxon>
        <taxon>Streptomycetaceae</taxon>
        <taxon>Streptomyces</taxon>
    </lineage>
</organism>
<feature type="compositionally biased region" description="Low complexity" evidence="1">
    <location>
        <begin position="143"/>
        <end position="152"/>
    </location>
</feature>
<dbReference type="PROSITE" id="PS00141">
    <property type="entry name" value="ASP_PROTEASE"/>
    <property type="match status" value="1"/>
</dbReference>
<evidence type="ECO:0000313" key="3">
    <source>
        <dbReference type="Proteomes" id="UP001234880"/>
    </source>
</evidence>
<sequence>MSDQAVPDEGYDDYDGQVTTAASASFPDFPDNPHNHIYTISMDARGPMIVVRGNTPTEINERFQALLDSGTTTVAASVYSHIKAEMQVAQGVGPVSPAQAPVGPPVPPAPAAPQGPPFGPNVSVPQAPGYVGPPAPPAPPQGGAPAAGARNGPKPRPNWPQVYRIEVPFPRKEEFKAYRSQYQDAFKGKVAWAGGGAYWIHGDVVQSFANYNPVPA</sequence>
<proteinExistence type="predicted"/>
<dbReference type="InterPro" id="IPR001969">
    <property type="entry name" value="Aspartic_peptidase_AS"/>
</dbReference>
<dbReference type="EMBL" id="JAURUE010000001">
    <property type="protein sequence ID" value="MDP9611523.1"/>
    <property type="molecule type" value="Genomic_DNA"/>
</dbReference>
<comment type="caution">
    <text evidence="2">The sequence shown here is derived from an EMBL/GenBank/DDBJ whole genome shotgun (WGS) entry which is preliminary data.</text>
</comment>
<feature type="compositionally biased region" description="Pro residues" evidence="1">
    <location>
        <begin position="102"/>
        <end position="119"/>
    </location>
</feature>